<accession>A0A517ZJI0</accession>
<sequence length="80" mass="9092">MPTNVNYAKSWSNFHTPTHPLRGVLWGAHRLVGSLRWGTRMALTIFWSFPRKAEAFLIASLVHGLREMLRGCSTIQMLPA</sequence>
<dbReference type="Proteomes" id="UP000319383">
    <property type="component" value="Chromosome"/>
</dbReference>
<gene>
    <name evidence="1" type="ORF">Mal52_11130</name>
</gene>
<name>A0A517ZJI0_9PLAN</name>
<evidence type="ECO:0000313" key="2">
    <source>
        <dbReference type="Proteomes" id="UP000319383"/>
    </source>
</evidence>
<proteinExistence type="predicted"/>
<reference evidence="1 2" key="1">
    <citation type="submission" date="2019-02" db="EMBL/GenBank/DDBJ databases">
        <title>Deep-cultivation of Planctomycetes and their phenomic and genomic characterization uncovers novel biology.</title>
        <authorList>
            <person name="Wiegand S."/>
            <person name="Jogler M."/>
            <person name="Boedeker C."/>
            <person name="Pinto D."/>
            <person name="Vollmers J."/>
            <person name="Rivas-Marin E."/>
            <person name="Kohn T."/>
            <person name="Peeters S.H."/>
            <person name="Heuer A."/>
            <person name="Rast P."/>
            <person name="Oberbeckmann S."/>
            <person name="Bunk B."/>
            <person name="Jeske O."/>
            <person name="Meyerdierks A."/>
            <person name="Storesund J.E."/>
            <person name="Kallscheuer N."/>
            <person name="Luecker S."/>
            <person name="Lage O.M."/>
            <person name="Pohl T."/>
            <person name="Merkel B.J."/>
            <person name="Hornburger P."/>
            <person name="Mueller R.-W."/>
            <person name="Bruemmer F."/>
            <person name="Labrenz M."/>
            <person name="Spormann A.M."/>
            <person name="Op den Camp H."/>
            <person name="Overmann J."/>
            <person name="Amann R."/>
            <person name="Jetten M.S.M."/>
            <person name="Mascher T."/>
            <person name="Medema M.H."/>
            <person name="Devos D.P."/>
            <person name="Kaster A.-K."/>
            <person name="Ovreas L."/>
            <person name="Rohde M."/>
            <person name="Galperin M.Y."/>
            <person name="Jogler C."/>
        </authorList>
    </citation>
    <scope>NUCLEOTIDE SEQUENCE [LARGE SCALE GENOMIC DNA]</scope>
    <source>
        <strain evidence="1 2">Mal52</strain>
    </source>
</reference>
<protein>
    <submittedName>
        <fullName evidence="1">Uncharacterized protein</fullName>
    </submittedName>
</protein>
<keyword evidence="2" id="KW-1185">Reference proteome</keyword>
<dbReference type="KEGG" id="sdyn:Mal52_11130"/>
<dbReference type="EMBL" id="CP036276">
    <property type="protein sequence ID" value="QDU42646.1"/>
    <property type="molecule type" value="Genomic_DNA"/>
</dbReference>
<evidence type="ECO:0000313" key="1">
    <source>
        <dbReference type="EMBL" id="QDU42646.1"/>
    </source>
</evidence>
<dbReference type="AlphaFoldDB" id="A0A517ZJI0"/>
<organism evidence="1 2">
    <name type="scientific">Symmachiella dynata</name>
    <dbReference type="NCBI Taxonomy" id="2527995"/>
    <lineage>
        <taxon>Bacteria</taxon>
        <taxon>Pseudomonadati</taxon>
        <taxon>Planctomycetota</taxon>
        <taxon>Planctomycetia</taxon>
        <taxon>Planctomycetales</taxon>
        <taxon>Planctomycetaceae</taxon>
        <taxon>Symmachiella</taxon>
    </lineage>
</organism>